<name>A0ABT0YS42_9BURK</name>
<sequence length="276" mass="30091">MNELLDMSYLMVNFGEAVKNMLTLMAMCTMRVFAAFMIMPPTMSQAIQAPVRNGMALMIGFFIAWGQPARMMEDMQALMLLALLLKEALIGVLLGFAIAVVFWVAEGAGALIDNCAGFNNAQQTNPLSGEQSTPVSNLLSQLVIAGFYMLGGMVVCAGLLFESFRWWPLAKLAPDLAGGLTQFISFQVEGYFSTVVKIAAPVMLVLVLIDLAFGLLAKTAEKLEPNNLAQPIKGVVATVMLALLVSLFFDQARESISLLPLQQELEQWMRGEPPTR</sequence>
<evidence type="ECO:0000313" key="8">
    <source>
        <dbReference type="EMBL" id="MCM5681448.1"/>
    </source>
</evidence>
<dbReference type="PRINTS" id="PR00953">
    <property type="entry name" value="TYPE3IMRPROT"/>
</dbReference>
<dbReference type="PANTHER" id="PTHR30065:SF1">
    <property type="entry name" value="SURFACE PRESENTATION OF ANTIGENS PROTEIN SPAR"/>
    <property type="match status" value="1"/>
</dbReference>
<keyword evidence="6 7" id="KW-0472">Membrane</keyword>
<evidence type="ECO:0000256" key="1">
    <source>
        <dbReference type="ARBA" id="ARBA00004651"/>
    </source>
</evidence>
<comment type="subcellular location">
    <subcellularLocation>
        <location evidence="1 7">Cell membrane</location>
        <topology evidence="1 7">Multi-pass membrane protein</topology>
    </subcellularLocation>
</comment>
<keyword evidence="4 7" id="KW-0812">Transmembrane</keyword>
<dbReference type="EMBL" id="JAMKFE010000012">
    <property type="protein sequence ID" value="MCM5681448.1"/>
    <property type="molecule type" value="Genomic_DNA"/>
</dbReference>
<feature type="transmembrane region" description="Helical" evidence="7">
    <location>
        <begin position="21"/>
        <end position="39"/>
    </location>
</feature>
<feature type="transmembrane region" description="Helical" evidence="7">
    <location>
        <begin position="138"/>
        <end position="161"/>
    </location>
</feature>
<gene>
    <name evidence="8" type="primary">sctT</name>
    <name evidence="8" type="ORF">M8A51_18120</name>
</gene>
<dbReference type="InterPro" id="IPR002010">
    <property type="entry name" value="T3SS_IM_R"/>
</dbReference>
<accession>A0ABT0YS42</accession>
<dbReference type="RefSeq" id="WP_251779931.1">
    <property type="nucleotide sequence ID" value="NZ_JAMKFE010000012.1"/>
</dbReference>
<reference evidence="8" key="1">
    <citation type="submission" date="2022-05" db="EMBL/GenBank/DDBJ databases">
        <title>Schlegelella sp. nov., isolated from mangrove soil.</title>
        <authorList>
            <person name="Liu Y."/>
            <person name="Ge X."/>
            <person name="Liu W."/>
        </authorList>
    </citation>
    <scope>NUCLEOTIDE SEQUENCE</scope>
    <source>
        <strain evidence="8">S2-27</strain>
    </source>
</reference>
<protein>
    <submittedName>
        <fullName evidence="8">Type III secretion system export apparatus subunit SctT</fullName>
    </submittedName>
</protein>
<dbReference type="Proteomes" id="UP001165541">
    <property type="component" value="Unassembled WGS sequence"/>
</dbReference>
<feature type="transmembrane region" description="Helical" evidence="7">
    <location>
        <begin position="45"/>
        <end position="65"/>
    </location>
</feature>
<dbReference type="InterPro" id="IPR006304">
    <property type="entry name" value="T3SS_SpaR/YscT"/>
</dbReference>
<keyword evidence="5 7" id="KW-1133">Transmembrane helix</keyword>
<comment type="similarity">
    <text evidence="2 7">Belongs to the FliR/MopE/SpaR family.</text>
</comment>
<dbReference type="NCBIfam" id="TIGR01401">
    <property type="entry name" value="fliR_like_III"/>
    <property type="match status" value="1"/>
</dbReference>
<feature type="transmembrane region" description="Helical" evidence="7">
    <location>
        <begin position="77"/>
        <end position="104"/>
    </location>
</feature>
<proteinExistence type="inferred from homology"/>
<evidence type="ECO:0000313" key="9">
    <source>
        <dbReference type="Proteomes" id="UP001165541"/>
    </source>
</evidence>
<evidence type="ECO:0000256" key="2">
    <source>
        <dbReference type="ARBA" id="ARBA00009772"/>
    </source>
</evidence>
<keyword evidence="3 7" id="KW-1003">Cell membrane</keyword>
<feature type="transmembrane region" description="Helical" evidence="7">
    <location>
        <begin position="195"/>
        <end position="216"/>
    </location>
</feature>
<feature type="transmembrane region" description="Helical" evidence="7">
    <location>
        <begin position="228"/>
        <end position="249"/>
    </location>
</feature>
<evidence type="ECO:0000256" key="7">
    <source>
        <dbReference type="RuleBase" id="RU362072"/>
    </source>
</evidence>
<dbReference type="Pfam" id="PF01311">
    <property type="entry name" value="Bac_export_1"/>
    <property type="match status" value="1"/>
</dbReference>
<evidence type="ECO:0000256" key="5">
    <source>
        <dbReference type="ARBA" id="ARBA00022989"/>
    </source>
</evidence>
<dbReference type="PANTHER" id="PTHR30065">
    <property type="entry name" value="FLAGELLAR BIOSYNTHETIC PROTEIN FLIR"/>
    <property type="match status" value="1"/>
</dbReference>
<evidence type="ECO:0000256" key="3">
    <source>
        <dbReference type="ARBA" id="ARBA00022475"/>
    </source>
</evidence>
<organism evidence="8 9">
    <name type="scientific">Caldimonas mangrovi</name>
    <dbReference type="NCBI Taxonomy" id="2944811"/>
    <lineage>
        <taxon>Bacteria</taxon>
        <taxon>Pseudomonadati</taxon>
        <taxon>Pseudomonadota</taxon>
        <taxon>Betaproteobacteria</taxon>
        <taxon>Burkholderiales</taxon>
        <taxon>Sphaerotilaceae</taxon>
        <taxon>Caldimonas</taxon>
    </lineage>
</organism>
<keyword evidence="9" id="KW-1185">Reference proteome</keyword>
<comment type="caution">
    <text evidence="8">The sequence shown here is derived from an EMBL/GenBank/DDBJ whole genome shotgun (WGS) entry which is preliminary data.</text>
</comment>
<evidence type="ECO:0000256" key="6">
    <source>
        <dbReference type="ARBA" id="ARBA00023136"/>
    </source>
</evidence>
<evidence type="ECO:0000256" key="4">
    <source>
        <dbReference type="ARBA" id="ARBA00022692"/>
    </source>
</evidence>